<dbReference type="GO" id="GO:0005975">
    <property type="term" value="P:carbohydrate metabolic process"/>
    <property type="evidence" value="ECO:0007669"/>
    <property type="project" value="InterPro"/>
</dbReference>
<organism evidence="11 12">
    <name type="scientific">Penicillium salamii</name>
    <dbReference type="NCBI Taxonomy" id="1612424"/>
    <lineage>
        <taxon>Eukaryota</taxon>
        <taxon>Fungi</taxon>
        <taxon>Dikarya</taxon>
        <taxon>Ascomycota</taxon>
        <taxon>Pezizomycotina</taxon>
        <taxon>Eurotiomycetes</taxon>
        <taxon>Eurotiomycetidae</taxon>
        <taxon>Eurotiales</taxon>
        <taxon>Aspergillaceae</taxon>
        <taxon>Penicillium</taxon>
    </lineage>
</organism>
<evidence type="ECO:0000256" key="10">
    <source>
        <dbReference type="SAM" id="SignalP"/>
    </source>
</evidence>
<evidence type="ECO:0000256" key="7">
    <source>
        <dbReference type="ARBA" id="ARBA00023295"/>
    </source>
</evidence>
<dbReference type="Pfam" id="PF00295">
    <property type="entry name" value="Glyco_hydro_28"/>
    <property type="match status" value="1"/>
</dbReference>
<protein>
    <recommendedName>
        <fullName evidence="13">Exo-polygalacturonase</fullName>
    </recommendedName>
</protein>
<evidence type="ECO:0000256" key="5">
    <source>
        <dbReference type="ARBA" id="ARBA00022801"/>
    </source>
</evidence>
<keyword evidence="8" id="KW-0961">Cell wall biogenesis/degradation</keyword>
<reference evidence="11" key="1">
    <citation type="submission" date="2021-07" db="EMBL/GenBank/DDBJ databases">
        <authorList>
            <person name="Branca A.L. A."/>
        </authorList>
    </citation>
    <scope>NUCLEOTIDE SEQUENCE</scope>
</reference>
<comment type="subcellular location">
    <subcellularLocation>
        <location evidence="1">Secreted</location>
    </subcellularLocation>
</comment>
<dbReference type="InterPro" id="IPR000743">
    <property type="entry name" value="Glyco_hydro_28"/>
</dbReference>
<evidence type="ECO:0000256" key="2">
    <source>
        <dbReference type="ARBA" id="ARBA00008834"/>
    </source>
</evidence>
<name>A0A9W4N753_9EURO</name>
<accession>A0A9W4N753</accession>
<sequence>MHFHSTVALAIQAILFNVVIAKRQQGSCSIKSGGTNATDDAPAILKAFKQCGRNGRVIFEPTTYYVNSVMNISWLENVDIEIHGKLLWSTDIPYWLNNSLDVGYQNQSTALILGGNNVRINGYGKGNFDGNGDYWYQWIRKQPNTSNYPGRPHAVTFDKLTNSAIKGLTFFRSQMWYVRLFWSITLGTGLKAVSNLLLNSHYLAFHKFGLTRAANTDGADTIRSSHITFNNWTVYNGDDSISLKANSTDIAITNSKFYNGLGIAMGSIGQYKDEFETIERVVAENIQYNNTLHAVSDFLIQNFVIGDWVTEISSPSSISKPGQMTRMGIHLTGEGADLDIDLKLKFDFRLGDLLTDLPVASDMKLKNLTANGLRGAAFAISQCTRFSGAPGQGNCTNSEFQVKNVVIEGLSGTSKSTRVASLQCSAVAPCTNITISDTTLHLENGTLANGYLCGNVESSAGFECNGTPCVGGSATGEC</sequence>
<evidence type="ECO:0000313" key="12">
    <source>
        <dbReference type="Proteomes" id="UP001152592"/>
    </source>
</evidence>
<evidence type="ECO:0000256" key="6">
    <source>
        <dbReference type="ARBA" id="ARBA00023180"/>
    </source>
</evidence>
<dbReference type="GO" id="GO:0071555">
    <property type="term" value="P:cell wall organization"/>
    <property type="evidence" value="ECO:0007669"/>
    <property type="project" value="UniProtKB-KW"/>
</dbReference>
<evidence type="ECO:0000256" key="1">
    <source>
        <dbReference type="ARBA" id="ARBA00004613"/>
    </source>
</evidence>
<dbReference type="AlphaFoldDB" id="A0A9W4N753"/>
<evidence type="ECO:0000256" key="4">
    <source>
        <dbReference type="ARBA" id="ARBA00022729"/>
    </source>
</evidence>
<dbReference type="PANTHER" id="PTHR31736">
    <property type="match status" value="1"/>
</dbReference>
<dbReference type="InterPro" id="IPR012334">
    <property type="entry name" value="Pectin_lyas_fold"/>
</dbReference>
<evidence type="ECO:0000256" key="8">
    <source>
        <dbReference type="ARBA" id="ARBA00023316"/>
    </source>
</evidence>
<dbReference type="SUPFAM" id="SSF51126">
    <property type="entry name" value="Pectin lyase-like"/>
    <property type="match status" value="1"/>
</dbReference>
<comment type="caution">
    <text evidence="11">The sequence shown here is derived from an EMBL/GenBank/DDBJ whole genome shotgun (WGS) entry which is preliminary data.</text>
</comment>
<dbReference type="InterPro" id="IPR011050">
    <property type="entry name" value="Pectin_lyase_fold/virulence"/>
</dbReference>
<gene>
    <name evidence="11" type="ORF">PSALAMII_LOCUS1311</name>
</gene>
<dbReference type="EMBL" id="CAJVPD010000055">
    <property type="protein sequence ID" value="CAG8277427.1"/>
    <property type="molecule type" value="Genomic_DNA"/>
</dbReference>
<feature type="signal peptide" evidence="10">
    <location>
        <begin position="1"/>
        <end position="21"/>
    </location>
</feature>
<keyword evidence="7 9" id="KW-0326">Glycosidase</keyword>
<dbReference type="GO" id="GO:0005576">
    <property type="term" value="C:extracellular region"/>
    <property type="evidence" value="ECO:0007669"/>
    <property type="project" value="UniProtKB-SubCell"/>
</dbReference>
<keyword evidence="3" id="KW-0964">Secreted</keyword>
<dbReference type="GO" id="GO:0004650">
    <property type="term" value="F:polygalacturonase activity"/>
    <property type="evidence" value="ECO:0007669"/>
    <property type="project" value="InterPro"/>
</dbReference>
<dbReference type="Gene3D" id="2.160.20.10">
    <property type="entry name" value="Single-stranded right-handed beta-helix, Pectin lyase-like"/>
    <property type="match status" value="1"/>
</dbReference>
<proteinExistence type="inferred from homology"/>
<keyword evidence="4 10" id="KW-0732">Signal</keyword>
<keyword evidence="5 9" id="KW-0378">Hydrolase</keyword>
<comment type="similarity">
    <text evidence="2 9">Belongs to the glycosyl hydrolase 28 family.</text>
</comment>
<feature type="chain" id="PRO_5040960201" description="Exo-polygalacturonase" evidence="10">
    <location>
        <begin position="22"/>
        <end position="478"/>
    </location>
</feature>
<evidence type="ECO:0000256" key="3">
    <source>
        <dbReference type="ARBA" id="ARBA00022525"/>
    </source>
</evidence>
<dbReference type="OrthoDB" id="73875at2759"/>
<evidence type="ECO:0000256" key="9">
    <source>
        <dbReference type="RuleBase" id="RU361169"/>
    </source>
</evidence>
<keyword evidence="6" id="KW-0325">Glycoprotein</keyword>
<evidence type="ECO:0000313" key="11">
    <source>
        <dbReference type="EMBL" id="CAG8277427.1"/>
    </source>
</evidence>
<dbReference type="Proteomes" id="UP001152592">
    <property type="component" value="Unassembled WGS sequence"/>
</dbReference>
<dbReference type="PANTHER" id="PTHR31736:SF8">
    <property type="entry name" value="PUTATIVE (AFU_ORTHOLOGUE AFUA_7G06410)-RELATED"/>
    <property type="match status" value="1"/>
</dbReference>
<evidence type="ECO:0008006" key="13">
    <source>
        <dbReference type="Google" id="ProtNLM"/>
    </source>
</evidence>